<name>A0A1I0ZX81_9FLAO</name>
<dbReference type="STRING" id="498292.SAMN05660845_2424"/>
<dbReference type="Pfam" id="PF20243">
    <property type="entry name" value="MbnP"/>
    <property type="match status" value="1"/>
</dbReference>
<sequence>MIKKIIFYFILCLFFSESSQAQKEKDSLFMNLNLKFDENPLELNKTYVSKYKDTLQINLVKFYISDIQIEYANKTFFLQSNSHYLIDIENQSSLKIPICKTENKIVNKITFNIGIDSLTNVSGALSGDLDPTKGMYWAWQSGYINMKIEGKSNSCKTRKNEFQFHIGGYLKPNYAMREVVLFPKSNNLDIVVNFASFFDKIQLSETNSVMIPGKKAMELANLSAKMFYIE</sequence>
<feature type="domain" description="Copper-binding protein MbnP-like" evidence="2">
    <location>
        <begin position="28"/>
        <end position="210"/>
    </location>
</feature>
<keyword evidence="4" id="KW-1185">Reference proteome</keyword>
<organism evidence="3 4">
    <name type="scientific">Flavobacterium swingsii</name>
    <dbReference type="NCBI Taxonomy" id="498292"/>
    <lineage>
        <taxon>Bacteria</taxon>
        <taxon>Pseudomonadati</taxon>
        <taxon>Bacteroidota</taxon>
        <taxon>Flavobacteriia</taxon>
        <taxon>Flavobacteriales</taxon>
        <taxon>Flavobacteriaceae</taxon>
        <taxon>Flavobacterium</taxon>
    </lineage>
</organism>
<evidence type="ECO:0000313" key="3">
    <source>
        <dbReference type="EMBL" id="SFB28928.1"/>
    </source>
</evidence>
<feature type="chain" id="PRO_5011721426" description="Copper-binding protein MbnP-like domain-containing protein" evidence="1">
    <location>
        <begin position="22"/>
        <end position="230"/>
    </location>
</feature>
<dbReference type="InterPro" id="IPR046863">
    <property type="entry name" value="MbnP-like_dom"/>
</dbReference>
<dbReference type="EMBL" id="FOJT01000006">
    <property type="protein sequence ID" value="SFB28928.1"/>
    <property type="molecule type" value="Genomic_DNA"/>
</dbReference>
<keyword evidence="1" id="KW-0732">Signal</keyword>
<evidence type="ECO:0000259" key="2">
    <source>
        <dbReference type="Pfam" id="PF20243"/>
    </source>
</evidence>
<dbReference type="AlphaFoldDB" id="A0A1I0ZX81"/>
<reference evidence="4" key="1">
    <citation type="submission" date="2016-10" db="EMBL/GenBank/DDBJ databases">
        <authorList>
            <person name="Varghese N."/>
            <person name="Submissions S."/>
        </authorList>
    </citation>
    <scope>NUCLEOTIDE SEQUENCE [LARGE SCALE GENOMIC DNA]</scope>
    <source>
        <strain evidence="4">DSM 21789</strain>
    </source>
</reference>
<protein>
    <recommendedName>
        <fullName evidence="2">Copper-binding protein MbnP-like domain-containing protein</fullName>
    </recommendedName>
</protein>
<evidence type="ECO:0000313" key="4">
    <source>
        <dbReference type="Proteomes" id="UP000199604"/>
    </source>
</evidence>
<feature type="signal peptide" evidence="1">
    <location>
        <begin position="1"/>
        <end position="21"/>
    </location>
</feature>
<gene>
    <name evidence="3" type="ORF">SAMN05660845_2424</name>
</gene>
<proteinExistence type="predicted"/>
<dbReference type="Proteomes" id="UP000199604">
    <property type="component" value="Unassembled WGS sequence"/>
</dbReference>
<accession>A0A1I0ZX81</accession>
<evidence type="ECO:0000256" key="1">
    <source>
        <dbReference type="SAM" id="SignalP"/>
    </source>
</evidence>